<feature type="domain" description="HTH tetR-type" evidence="3">
    <location>
        <begin position="7"/>
        <end position="67"/>
    </location>
</feature>
<keyword evidence="1 2" id="KW-0238">DNA-binding</keyword>
<accession>A0A7X0SPF4</accession>
<evidence type="ECO:0000313" key="5">
    <source>
        <dbReference type="Proteomes" id="UP000564644"/>
    </source>
</evidence>
<protein>
    <submittedName>
        <fullName evidence="4">TetR/AcrR family transcriptional regulator</fullName>
    </submittedName>
</protein>
<comment type="caution">
    <text evidence="4">The sequence shown here is derived from an EMBL/GenBank/DDBJ whole genome shotgun (WGS) entry which is preliminary data.</text>
</comment>
<organism evidence="4 5">
    <name type="scientific">Cohnella zeiphila</name>
    <dbReference type="NCBI Taxonomy" id="2761120"/>
    <lineage>
        <taxon>Bacteria</taxon>
        <taxon>Bacillati</taxon>
        <taxon>Bacillota</taxon>
        <taxon>Bacilli</taxon>
        <taxon>Bacillales</taxon>
        <taxon>Paenibacillaceae</taxon>
        <taxon>Cohnella</taxon>
    </lineage>
</organism>
<evidence type="ECO:0000259" key="3">
    <source>
        <dbReference type="PROSITE" id="PS50977"/>
    </source>
</evidence>
<dbReference type="SUPFAM" id="SSF48498">
    <property type="entry name" value="Tetracyclin repressor-like, C-terminal domain"/>
    <property type="match status" value="1"/>
</dbReference>
<dbReference type="GO" id="GO:0003677">
    <property type="term" value="F:DNA binding"/>
    <property type="evidence" value="ECO:0007669"/>
    <property type="project" value="UniProtKB-UniRule"/>
</dbReference>
<dbReference type="PRINTS" id="PR00455">
    <property type="entry name" value="HTHTETR"/>
</dbReference>
<dbReference type="AlphaFoldDB" id="A0A7X0SPF4"/>
<evidence type="ECO:0000313" key="4">
    <source>
        <dbReference type="EMBL" id="MBB6732465.1"/>
    </source>
</evidence>
<gene>
    <name evidence="4" type="ORF">H7C18_16210</name>
</gene>
<sequence>MAERKPIDRRRQVTEAASRSFETFGYKGTTMDQVAKLARVGKGTIYTFYANKEELFEEILTALIRELRVVADETLDPSLSFADNLMNVLHRVLDYRERHALAAKLSQEVRDIGTPMAKEGLERVEKAIVAYIARHVNDAADKGEIRPCDPKMTAYLMLKMYLALTAEGPHWLKPLSREDVLSNFRMMCIEGLAHR</sequence>
<reference evidence="4 5" key="1">
    <citation type="submission" date="2020-08" db="EMBL/GenBank/DDBJ databases">
        <title>Cohnella phylogeny.</title>
        <authorList>
            <person name="Dunlap C."/>
        </authorList>
    </citation>
    <scope>NUCLEOTIDE SEQUENCE [LARGE SCALE GENOMIC DNA]</scope>
    <source>
        <strain evidence="4 5">CBP 2801</strain>
    </source>
</reference>
<dbReference type="Gene3D" id="1.10.357.10">
    <property type="entry name" value="Tetracycline Repressor, domain 2"/>
    <property type="match status" value="1"/>
</dbReference>
<evidence type="ECO:0000256" key="1">
    <source>
        <dbReference type="ARBA" id="ARBA00023125"/>
    </source>
</evidence>
<feature type="DNA-binding region" description="H-T-H motif" evidence="2">
    <location>
        <begin position="30"/>
        <end position="49"/>
    </location>
</feature>
<proteinExistence type="predicted"/>
<dbReference type="InterPro" id="IPR050109">
    <property type="entry name" value="HTH-type_TetR-like_transc_reg"/>
</dbReference>
<evidence type="ECO:0000256" key="2">
    <source>
        <dbReference type="PROSITE-ProRule" id="PRU00335"/>
    </source>
</evidence>
<dbReference type="PANTHER" id="PTHR30055">
    <property type="entry name" value="HTH-TYPE TRANSCRIPTIONAL REGULATOR RUTR"/>
    <property type="match status" value="1"/>
</dbReference>
<dbReference type="Proteomes" id="UP000564644">
    <property type="component" value="Unassembled WGS sequence"/>
</dbReference>
<dbReference type="PANTHER" id="PTHR30055:SF232">
    <property type="entry name" value="TRANSCRIPTIONAL REGULATOR, TETR FAMILY"/>
    <property type="match status" value="1"/>
</dbReference>
<dbReference type="InterPro" id="IPR001647">
    <property type="entry name" value="HTH_TetR"/>
</dbReference>
<dbReference type="GO" id="GO:0006355">
    <property type="term" value="P:regulation of DNA-templated transcription"/>
    <property type="evidence" value="ECO:0007669"/>
    <property type="project" value="UniProtKB-ARBA"/>
</dbReference>
<dbReference type="RefSeq" id="WP_185130128.1">
    <property type="nucleotide sequence ID" value="NZ_JACJVO010000020.1"/>
</dbReference>
<dbReference type="SUPFAM" id="SSF46689">
    <property type="entry name" value="Homeodomain-like"/>
    <property type="match status" value="1"/>
</dbReference>
<dbReference type="EMBL" id="JACJVO010000020">
    <property type="protein sequence ID" value="MBB6732465.1"/>
    <property type="molecule type" value="Genomic_DNA"/>
</dbReference>
<keyword evidence="5" id="KW-1185">Reference proteome</keyword>
<name>A0A7X0SPF4_9BACL</name>
<dbReference type="Pfam" id="PF00440">
    <property type="entry name" value="TetR_N"/>
    <property type="match status" value="1"/>
</dbReference>
<dbReference type="Gene3D" id="1.10.10.60">
    <property type="entry name" value="Homeodomain-like"/>
    <property type="match status" value="1"/>
</dbReference>
<dbReference type="InterPro" id="IPR009057">
    <property type="entry name" value="Homeodomain-like_sf"/>
</dbReference>
<dbReference type="PROSITE" id="PS50977">
    <property type="entry name" value="HTH_TETR_2"/>
    <property type="match status" value="1"/>
</dbReference>
<dbReference type="InterPro" id="IPR036271">
    <property type="entry name" value="Tet_transcr_reg_TetR-rel_C_sf"/>
</dbReference>